<keyword evidence="7" id="KW-0325">Glycoprotein</keyword>
<feature type="chain" id="PRO_5034122872" description="Vomeronasal type-2 receptor 116-like" evidence="9">
    <location>
        <begin position="19"/>
        <end position="159"/>
    </location>
</feature>
<sequence length="159" mass="19133">MFTLIFLFFLLNIPLLVASFIHPRCFWRMKQNKFKDGDLLAGCIFFLRVLKEHIEKDYFNYILNTQSPTENIQFPLALTFSLDEVNRNPDLLPNMSLVFHWSKDVCKTVEHHEKTKPTNNGDRGRRIPTQRHRRYIQQDHRRKLAQLKEGNTYEDKRRL</sequence>
<evidence type="ECO:0000256" key="2">
    <source>
        <dbReference type="ARBA" id="ARBA00022692"/>
    </source>
</evidence>
<keyword evidence="5" id="KW-0472">Membrane</keyword>
<dbReference type="PRINTS" id="PR00248">
    <property type="entry name" value="GPCRMGR"/>
</dbReference>
<keyword evidence="2" id="KW-0812">Transmembrane</keyword>
<evidence type="ECO:0000256" key="4">
    <source>
        <dbReference type="ARBA" id="ARBA00022989"/>
    </source>
</evidence>
<name>A0A8C8UDX6_PERMB</name>
<evidence type="ECO:0000256" key="3">
    <source>
        <dbReference type="ARBA" id="ARBA00022729"/>
    </source>
</evidence>
<evidence type="ECO:0000256" key="1">
    <source>
        <dbReference type="ARBA" id="ARBA00004141"/>
    </source>
</evidence>
<dbReference type="Ensembl" id="ENSPEMT00000033815.1">
    <property type="protein sequence ID" value="ENSPEMP00000033961.1"/>
    <property type="gene ID" value="ENSPEMG00000025501.1"/>
</dbReference>
<accession>A0A8C8UDX6</accession>
<protein>
    <recommendedName>
        <fullName evidence="12">Vomeronasal type-2 receptor 116-like</fullName>
    </recommendedName>
</protein>
<dbReference type="InterPro" id="IPR000337">
    <property type="entry name" value="GPCR_3"/>
</dbReference>
<reference evidence="10 11" key="1">
    <citation type="submission" date="2018-10" db="EMBL/GenBank/DDBJ databases">
        <title>Improved assembly of the deer mouse Peromyscus maniculatus genome.</title>
        <authorList>
            <person name="Lassance J.-M."/>
            <person name="Hoekstra H.E."/>
        </authorList>
    </citation>
    <scope>NUCLEOTIDE SEQUENCE [LARGE SCALE GENOMIC DNA]</scope>
</reference>
<feature type="signal peptide" evidence="9">
    <location>
        <begin position="1"/>
        <end position="18"/>
    </location>
</feature>
<dbReference type="InterPro" id="IPR028082">
    <property type="entry name" value="Peripla_BP_I"/>
</dbReference>
<dbReference type="GeneTree" id="ENSGT00960000189685"/>
<dbReference type="Gene3D" id="3.40.50.2300">
    <property type="match status" value="1"/>
</dbReference>
<evidence type="ECO:0008006" key="12">
    <source>
        <dbReference type="Google" id="ProtNLM"/>
    </source>
</evidence>
<evidence type="ECO:0000256" key="5">
    <source>
        <dbReference type="ARBA" id="ARBA00023136"/>
    </source>
</evidence>
<dbReference type="AlphaFoldDB" id="A0A8C8UDX6"/>
<evidence type="ECO:0000256" key="6">
    <source>
        <dbReference type="ARBA" id="ARBA00023170"/>
    </source>
</evidence>
<dbReference type="GO" id="GO:0016020">
    <property type="term" value="C:membrane"/>
    <property type="evidence" value="ECO:0007669"/>
    <property type="project" value="UniProtKB-SubCell"/>
</dbReference>
<feature type="region of interest" description="Disordered" evidence="8">
    <location>
        <begin position="111"/>
        <end position="137"/>
    </location>
</feature>
<evidence type="ECO:0000313" key="10">
    <source>
        <dbReference type="Ensembl" id="ENSPEMP00000033961.1"/>
    </source>
</evidence>
<proteinExistence type="predicted"/>
<dbReference type="Proteomes" id="UP000694547">
    <property type="component" value="Chromosome 1"/>
</dbReference>
<evidence type="ECO:0000313" key="11">
    <source>
        <dbReference type="Proteomes" id="UP000694547"/>
    </source>
</evidence>
<keyword evidence="6" id="KW-0675">Receptor</keyword>
<reference evidence="10" key="2">
    <citation type="submission" date="2025-08" db="UniProtKB">
        <authorList>
            <consortium name="Ensembl"/>
        </authorList>
    </citation>
    <scope>IDENTIFICATION</scope>
</reference>
<keyword evidence="3 9" id="KW-0732">Signal</keyword>
<reference evidence="10" key="3">
    <citation type="submission" date="2025-09" db="UniProtKB">
        <authorList>
            <consortium name="Ensembl"/>
        </authorList>
    </citation>
    <scope>IDENTIFICATION</scope>
</reference>
<evidence type="ECO:0000256" key="7">
    <source>
        <dbReference type="ARBA" id="ARBA00023180"/>
    </source>
</evidence>
<evidence type="ECO:0000256" key="9">
    <source>
        <dbReference type="SAM" id="SignalP"/>
    </source>
</evidence>
<dbReference type="GO" id="GO:0004930">
    <property type="term" value="F:G protein-coupled receptor activity"/>
    <property type="evidence" value="ECO:0007669"/>
    <property type="project" value="InterPro"/>
</dbReference>
<keyword evidence="4" id="KW-1133">Transmembrane helix</keyword>
<comment type="subcellular location">
    <subcellularLocation>
        <location evidence="1">Membrane</location>
        <topology evidence="1">Multi-pass membrane protein</topology>
    </subcellularLocation>
</comment>
<dbReference type="SUPFAM" id="SSF53822">
    <property type="entry name" value="Periplasmic binding protein-like I"/>
    <property type="match status" value="1"/>
</dbReference>
<feature type="compositionally biased region" description="Basic residues" evidence="8">
    <location>
        <begin position="126"/>
        <end position="137"/>
    </location>
</feature>
<organism evidence="10 11">
    <name type="scientific">Peromyscus maniculatus bairdii</name>
    <name type="common">Prairie deer mouse</name>
    <dbReference type="NCBI Taxonomy" id="230844"/>
    <lineage>
        <taxon>Eukaryota</taxon>
        <taxon>Metazoa</taxon>
        <taxon>Chordata</taxon>
        <taxon>Craniata</taxon>
        <taxon>Vertebrata</taxon>
        <taxon>Euteleostomi</taxon>
        <taxon>Mammalia</taxon>
        <taxon>Eutheria</taxon>
        <taxon>Euarchontoglires</taxon>
        <taxon>Glires</taxon>
        <taxon>Rodentia</taxon>
        <taxon>Myomorpha</taxon>
        <taxon>Muroidea</taxon>
        <taxon>Cricetidae</taxon>
        <taxon>Neotominae</taxon>
        <taxon>Peromyscus</taxon>
    </lineage>
</organism>
<evidence type="ECO:0000256" key="8">
    <source>
        <dbReference type="SAM" id="MobiDB-lite"/>
    </source>
</evidence>
<keyword evidence="11" id="KW-1185">Reference proteome</keyword>